<accession>A0ACC0TCM0</accession>
<evidence type="ECO:0000313" key="2">
    <source>
        <dbReference type="Proteomes" id="UP000006729"/>
    </source>
</evidence>
<dbReference type="Proteomes" id="UP000006729">
    <property type="component" value="Chromosome 2"/>
</dbReference>
<dbReference type="EMBL" id="CM009291">
    <property type="protein sequence ID" value="KAI9399242.1"/>
    <property type="molecule type" value="Genomic_DNA"/>
</dbReference>
<reference evidence="1 2" key="1">
    <citation type="journal article" date="2006" name="Science">
        <title>The genome of black cottonwood, Populus trichocarpa (Torr. &amp; Gray).</title>
        <authorList>
            <person name="Tuskan G.A."/>
            <person name="Difazio S."/>
            <person name="Jansson S."/>
            <person name="Bohlmann J."/>
            <person name="Grigoriev I."/>
            <person name="Hellsten U."/>
            <person name="Putnam N."/>
            <person name="Ralph S."/>
            <person name="Rombauts S."/>
            <person name="Salamov A."/>
            <person name="Schein J."/>
            <person name="Sterck L."/>
            <person name="Aerts A."/>
            <person name="Bhalerao R.R."/>
            <person name="Bhalerao R.P."/>
            <person name="Blaudez D."/>
            <person name="Boerjan W."/>
            <person name="Brun A."/>
            <person name="Brunner A."/>
            <person name="Busov V."/>
            <person name="Campbell M."/>
            <person name="Carlson J."/>
            <person name="Chalot M."/>
            <person name="Chapman J."/>
            <person name="Chen G.L."/>
            <person name="Cooper D."/>
            <person name="Coutinho P.M."/>
            <person name="Couturier J."/>
            <person name="Covert S."/>
            <person name="Cronk Q."/>
            <person name="Cunningham R."/>
            <person name="Davis J."/>
            <person name="Degroeve S."/>
            <person name="Dejardin A."/>
            <person name="Depamphilis C."/>
            <person name="Detter J."/>
            <person name="Dirks B."/>
            <person name="Dubchak I."/>
            <person name="Duplessis S."/>
            <person name="Ehlting J."/>
            <person name="Ellis B."/>
            <person name="Gendler K."/>
            <person name="Goodstein D."/>
            <person name="Gribskov M."/>
            <person name="Grimwood J."/>
            <person name="Groover A."/>
            <person name="Gunter L."/>
            <person name="Hamberger B."/>
            <person name="Heinze B."/>
            <person name="Helariutta Y."/>
            <person name="Henrissat B."/>
            <person name="Holligan D."/>
            <person name="Holt R."/>
            <person name="Huang W."/>
            <person name="Islam-Faridi N."/>
            <person name="Jones S."/>
            <person name="Jones-Rhoades M."/>
            <person name="Jorgensen R."/>
            <person name="Joshi C."/>
            <person name="Kangasjarvi J."/>
            <person name="Karlsson J."/>
            <person name="Kelleher C."/>
            <person name="Kirkpatrick R."/>
            <person name="Kirst M."/>
            <person name="Kohler A."/>
            <person name="Kalluri U."/>
            <person name="Larimer F."/>
            <person name="Leebens-Mack J."/>
            <person name="Leple J.C."/>
            <person name="Locascio P."/>
            <person name="Lou Y."/>
            <person name="Lucas S."/>
            <person name="Martin F."/>
            <person name="Montanini B."/>
            <person name="Napoli C."/>
            <person name="Nelson D.R."/>
            <person name="Nelson C."/>
            <person name="Nieminen K."/>
            <person name="Nilsson O."/>
            <person name="Pereda V."/>
            <person name="Peter G."/>
            <person name="Philippe R."/>
            <person name="Pilate G."/>
            <person name="Poliakov A."/>
            <person name="Razumovskaya J."/>
            <person name="Richardson P."/>
            <person name="Rinaldi C."/>
            <person name="Ritland K."/>
            <person name="Rouze P."/>
            <person name="Ryaboy D."/>
            <person name="Schmutz J."/>
            <person name="Schrader J."/>
            <person name="Segerman B."/>
            <person name="Shin H."/>
            <person name="Siddiqui A."/>
            <person name="Sterky F."/>
            <person name="Terry A."/>
            <person name="Tsai C.J."/>
            <person name="Uberbacher E."/>
            <person name="Unneberg P."/>
            <person name="Vahala J."/>
            <person name="Wall K."/>
            <person name="Wessler S."/>
            <person name="Yang G."/>
            <person name="Yin T."/>
            <person name="Douglas C."/>
            <person name="Marra M."/>
            <person name="Sandberg G."/>
            <person name="Van de Peer Y."/>
            <person name="Rokhsar D."/>
        </authorList>
    </citation>
    <scope>NUCLEOTIDE SEQUENCE [LARGE SCALE GENOMIC DNA]</scope>
    <source>
        <strain evidence="2">cv. Nisqually</strain>
    </source>
</reference>
<protein>
    <submittedName>
        <fullName evidence="1">Uncharacterized protein</fullName>
    </submittedName>
</protein>
<evidence type="ECO:0000313" key="1">
    <source>
        <dbReference type="EMBL" id="KAI9399242.1"/>
    </source>
</evidence>
<proteinExistence type="predicted"/>
<organism evidence="1 2">
    <name type="scientific">Populus trichocarpa</name>
    <name type="common">Western balsam poplar</name>
    <name type="synonym">Populus balsamifera subsp. trichocarpa</name>
    <dbReference type="NCBI Taxonomy" id="3694"/>
    <lineage>
        <taxon>Eukaryota</taxon>
        <taxon>Viridiplantae</taxon>
        <taxon>Streptophyta</taxon>
        <taxon>Embryophyta</taxon>
        <taxon>Tracheophyta</taxon>
        <taxon>Spermatophyta</taxon>
        <taxon>Magnoliopsida</taxon>
        <taxon>eudicotyledons</taxon>
        <taxon>Gunneridae</taxon>
        <taxon>Pentapetalae</taxon>
        <taxon>rosids</taxon>
        <taxon>fabids</taxon>
        <taxon>Malpighiales</taxon>
        <taxon>Salicaceae</taxon>
        <taxon>Saliceae</taxon>
        <taxon>Populus</taxon>
    </lineage>
</organism>
<sequence length="84" mass="9652">MHHPRANTALFPPAALLQLQLTSTTRKGAAEGFLRKIKLQTHDEKKDFIKRVCRAFIHTYSRMPQDWIATLAELKAYDPSLLYA</sequence>
<keyword evidence="2" id="KW-1185">Reference proteome</keyword>
<gene>
    <name evidence="1" type="ORF">POPTR_002G068333v4</name>
</gene>
<name>A0ACC0TCM0_POPTR</name>
<comment type="caution">
    <text evidence="1">The sequence shown here is derived from an EMBL/GenBank/DDBJ whole genome shotgun (WGS) entry which is preliminary data.</text>
</comment>